<keyword evidence="3" id="KW-1185">Reference proteome</keyword>
<feature type="region of interest" description="Disordered" evidence="1">
    <location>
        <begin position="1"/>
        <end position="61"/>
    </location>
</feature>
<accession>A0ABC8LIF2</accession>
<dbReference type="AlphaFoldDB" id="A0ABC8LIF2"/>
<name>A0ABC8LIF2_ERUVS</name>
<evidence type="ECO:0000313" key="3">
    <source>
        <dbReference type="Proteomes" id="UP001642260"/>
    </source>
</evidence>
<feature type="compositionally biased region" description="Basic and acidic residues" evidence="1">
    <location>
        <begin position="52"/>
        <end position="61"/>
    </location>
</feature>
<evidence type="ECO:0000256" key="1">
    <source>
        <dbReference type="SAM" id="MobiDB-lite"/>
    </source>
</evidence>
<comment type="caution">
    <text evidence="2">The sequence shown here is derived from an EMBL/GenBank/DDBJ whole genome shotgun (WGS) entry which is preliminary data.</text>
</comment>
<feature type="compositionally biased region" description="Basic and acidic residues" evidence="1">
    <location>
        <begin position="1"/>
        <end position="24"/>
    </location>
</feature>
<dbReference type="EMBL" id="CAKOAT010586264">
    <property type="protein sequence ID" value="CAH8383352.1"/>
    <property type="molecule type" value="Genomic_DNA"/>
</dbReference>
<evidence type="ECO:0000313" key="2">
    <source>
        <dbReference type="EMBL" id="CAH8383352.1"/>
    </source>
</evidence>
<organism evidence="2 3">
    <name type="scientific">Eruca vesicaria subsp. sativa</name>
    <name type="common">Garden rocket</name>
    <name type="synonym">Eruca sativa</name>
    <dbReference type="NCBI Taxonomy" id="29727"/>
    <lineage>
        <taxon>Eukaryota</taxon>
        <taxon>Viridiplantae</taxon>
        <taxon>Streptophyta</taxon>
        <taxon>Embryophyta</taxon>
        <taxon>Tracheophyta</taxon>
        <taxon>Spermatophyta</taxon>
        <taxon>Magnoliopsida</taxon>
        <taxon>eudicotyledons</taxon>
        <taxon>Gunneridae</taxon>
        <taxon>Pentapetalae</taxon>
        <taxon>rosids</taxon>
        <taxon>malvids</taxon>
        <taxon>Brassicales</taxon>
        <taxon>Brassicaceae</taxon>
        <taxon>Brassiceae</taxon>
        <taxon>Eruca</taxon>
    </lineage>
</organism>
<sequence length="96" mass="10997">MPKDSSKQPKANKETIKTRPENVRVTRSRAKALGSSSKPFLIQEPKVKKRMTSYDHPTEASFKHKRRAVLKDVTNCLDGSYIKLSPAECDHTIYFF</sequence>
<proteinExistence type="predicted"/>
<dbReference type="Proteomes" id="UP001642260">
    <property type="component" value="Unassembled WGS sequence"/>
</dbReference>
<reference evidence="2 3" key="1">
    <citation type="submission" date="2022-03" db="EMBL/GenBank/DDBJ databases">
        <authorList>
            <person name="Macdonald S."/>
            <person name="Ahmed S."/>
            <person name="Newling K."/>
        </authorList>
    </citation>
    <scope>NUCLEOTIDE SEQUENCE [LARGE SCALE GENOMIC DNA]</scope>
</reference>
<gene>
    <name evidence="2" type="ORF">ERUC_LOCUS35835</name>
</gene>
<protein>
    <submittedName>
        <fullName evidence="2">Uncharacterized protein</fullName>
    </submittedName>
</protein>